<accession>A0A6D2I798</accession>
<dbReference type="Proteomes" id="UP000467841">
    <property type="component" value="Unassembled WGS sequence"/>
</dbReference>
<proteinExistence type="predicted"/>
<dbReference type="SUPFAM" id="SSF49764">
    <property type="entry name" value="HSP20-like chaperones"/>
    <property type="match status" value="1"/>
</dbReference>
<evidence type="ECO:0000313" key="1">
    <source>
        <dbReference type="EMBL" id="CAA7024068.1"/>
    </source>
</evidence>
<dbReference type="PANTHER" id="PTHR46991">
    <property type="entry name" value="23.5 KDA HEAT SHOCK PROTEIN, MITOCHONDRIAL"/>
    <property type="match status" value="1"/>
</dbReference>
<organism evidence="1 2">
    <name type="scientific">Microthlaspi erraticum</name>
    <dbReference type="NCBI Taxonomy" id="1685480"/>
    <lineage>
        <taxon>Eukaryota</taxon>
        <taxon>Viridiplantae</taxon>
        <taxon>Streptophyta</taxon>
        <taxon>Embryophyta</taxon>
        <taxon>Tracheophyta</taxon>
        <taxon>Spermatophyta</taxon>
        <taxon>Magnoliopsida</taxon>
        <taxon>eudicotyledons</taxon>
        <taxon>Gunneridae</taxon>
        <taxon>Pentapetalae</taxon>
        <taxon>rosids</taxon>
        <taxon>malvids</taxon>
        <taxon>Brassicales</taxon>
        <taxon>Brassicaceae</taxon>
        <taxon>Coluteocarpeae</taxon>
        <taxon>Microthlaspi</taxon>
    </lineage>
</organism>
<protein>
    <recommendedName>
        <fullName evidence="3">SHSP domain-containing protein</fullName>
    </recommendedName>
</protein>
<dbReference type="InterPro" id="IPR008978">
    <property type="entry name" value="HSP20-like_chaperone"/>
</dbReference>
<keyword evidence="2" id="KW-1185">Reference proteome</keyword>
<dbReference type="InterPro" id="IPR044656">
    <property type="entry name" value="HSP14.7/HSP23.5/HSP23.6-like"/>
</dbReference>
<dbReference type="AlphaFoldDB" id="A0A6D2I798"/>
<gene>
    <name evidence="1" type="ORF">MERR_LOCUS11303</name>
</gene>
<reference evidence="1" key="1">
    <citation type="submission" date="2020-01" db="EMBL/GenBank/DDBJ databases">
        <authorList>
            <person name="Mishra B."/>
        </authorList>
    </citation>
    <scope>NUCLEOTIDE SEQUENCE [LARGE SCALE GENOMIC DNA]</scope>
</reference>
<dbReference type="EMBL" id="CACVBM020000865">
    <property type="protein sequence ID" value="CAA7024068.1"/>
    <property type="molecule type" value="Genomic_DNA"/>
</dbReference>
<dbReference type="PANTHER" id="PTHR46991:SF10">
    <property type="entry name" value="HEAT SHOCK PROTEIN HSP20_ALPHA CRYSTALLIN FAMILY"/>
    <property type="match status" value="1"/>
</dbReference>
<sequence>MGERCVDFSKIPLSEDGFYATNNQFQRTGPKGFIEVKVLENEDLYVRVDFPGLPSQDLKLSLANERKLVQFSGKGLSDFDDDKEDVREFYGETGLGCDCCKINDVTAKAESGVIRMTITRVKVKERNTKCILTLPPFIGKSGRHVEDNPFVVKGRKGTLVGEPTDEGGLNFAVDVPGVCADDIEVIAQGNEVRFFADTKDDDEGVGVRSYEGTIICPNDASSLADSVGWDVEFGVLKILIPPPTKKTTTTTTN</sequence>
<comment type="caution">
    <text evidence="1">The sequence shown here is derived from an EMBL/GenBank/DDBJ whole genome shotgun (WGS) entry which is preliminary data.</text>
</comment>
<evidence type="ECO:0008006" key="3">
    <source>
        <dbReference type="Google" id="ProtNLM"/>
    </source>
</evidence>
<name>A0A6D2I798_9BRAS</name>
<evidence type="ECO:0000313" key="2">
    <source>
        <dbReference type="Proteomes" id="UP000467841"/>
    </source>
</evidence>
<dbReference type="OrthoDB" id="1021492at2759"/>
<dbReference type="CDD" id="cd00298">
    <property type="entry name" value="ACD_sHsps_p23-like"/>
    <property type="match status" value="1"/>
</dbReference>